<feature type="region of interest" description="Disordered" evidence="1">
    <location>
        <begin position="504"/>
        <end position="544"/>
    </location>
</feature>
<organism evidence="2 3">
    <name type="scientific">Hondaea fermentalgiana</name>
    <dbReference type="NCBI Taxonomy" id="2315210"/>
    <lineage>
        <taxon>Eukaryota</taxon>
        <taxon>Sar</taxon>
        <taxon>Stramenopiles</taxon>
        <taxon>Bigyra</taxon>
        <taxon>Labyrinthulomycetes</taxon>
        <taxon>Thraustochytrida</taxon>
        <taxon>Thraustochytriidae</taxon>
        <taxon>Hondaea</taxon>
    </lineage>
</organism>
<feature type="compositionally biased region" description="Polar residues" evidence="1">
    <location>
        <begin position="62"/>
        <end position="79"/>
    </location>
</feature>
<name>A0A2R5GRE6_9STRA</name>
<feature type="compositionally biased region" description="Polar residues" evidence="1">
    <location>
        <begin position="376"/>
        <end position="390"/>
    </location>
</feature>
<feature type="compositionally biased region" description="Low complexity" evidence="1">
    <location>
        <begin position="191"/>
        <end position="202"/>
    </location>
</feature>
<gene>
    <name evidence="2" type="ORF">FCC1311_096792</name>
</gene>
<feature type="compositionally biased region" description="Polar residues" evidence="1">
    <location>
        <begin position="207"/>
        <end position="224"/>
    </location>
</feature>
<feature type="compositionally biased region" description="Basic residues" evidence="1">
    <location>
        <begin position="325"/>
        <end position="338"/>
    </location>
</feature>
<evidence type="ECO:0000313" key="3">
    <source>
        <dbReference type="Proteomes" id="UP000241890"/>
    </source>
</evidence>
<feature type="compositionally biased region" description="Pro residues" evidence="1">
    <location>
        <begin position="35"/>
        <end position="47"/>
    </location>
</feature>
<dbReference type="InParanoid" id="A0A2R5GRE6"/>
<feature type="compositionally biased region" description="Basic and acidic residues" evidence="1">
    <location>
        <begin position="85"/>
        <end position="96"/>
    </location>
</feature>
<protein>
    <submittedName>
        <fullName evidence="2">Uncharacterized protein</fullName>
    </submittedName>
</protein>
<reference evidence="2 3" key="1">
    <citation type="submission" date="2017-12" db="EMBL/GenBank/DDBJ databases">
        <title>Sequencing, de novo assembly and annotation of complete genome of a new Thraustochytrid species, strain FCC1311.</title>
        <authorList>
            <person name="Sedici K."/>
            <person name="Godart F."/>
            <person name="Aiese Cigliano R."/>
            <person name="Sanseverino W."/>
            <person name="Barakat M."/>
            <person name="Ortet P."/>
            <person name="Marechal E."/>
            <person name="Cagnac O."/>
            <person name="Amato A."/>
        </authorList>
    </citation>
    <scope>NUCLEOTIDE SEQUENCE [LARGE SCALE GENOMIC DNA]</scope>
</reference>
<feature type="region of interest" description="Disordered" evidence="1">
    <location>
        <begin position="1"/>
        <end position="227"/>
    </location>
</feature>
<dbReference type="AlphaFoldDB" id="A0A2R5GRE6"/>
<feature type="region of interest" description="Disordered" evidence="1">
    <location>
        <begin position="259"/>
        <end position="338"/>
    </location>
</feature>
<dbReference type="EMBL" id="BEYU01000156">
    <property type="protein sequence ID" value="GBG33456.1"/>
    <property type="molecule type" value="Genomic_DNA"/>
</dbReference>
<proteinExistence type="predicted"/>
<evidence type="ECO:0000256" key="1">
    <source>
        <dbReference type="SAM" id="MobiDB-lite"/>
    </source>
</evidence>
<sequence>METQPQDNLRSKLGRSRGGHGIAKTNATIASQGKPPVPRPVSAPPTVIPSSSASLSSAIFDETSSGRTVSSSFPTSTERGGSKPRPRDVGIGKENEALTGTKKAAVSRPNPRPKHGHGSGSGASKRKCETNSFNAKSARHTQTHHATSTRRPMCRSNAKNQPPSAAAASGLTTARTSLTGTRGAPRVVVESASVTKSSPSSSPLHAATQTDHWLTQSTATQTEKGSGVIDDAMITTFDADGMGCASTAEIERADHDDAMDITKGHTHGPQEADESNDDHEDEDNDGDDDGGDEIDDDEDEDEHHDASGNNNHENRGVMNENVTLRSRKRGSAKSRRVRAGLVSVQVQTTPEIDVKPECSSVGASTCTESEFTEETVMQTSSPDSASTMTTRTHRDESHSQRRRNIHQVQVQHCAIQTDHQGWMAPPQEVLDALRFGNSLLEQKTAQLEGKVNMLEATLTLKERQLVMEREDFAKRVVEVEQAMQSGLVQSVARIRELERELAAARLSSASVPRSTKSSDAEPAPKTRASSPTSSPEGKAQGADE</sequence>
<feature type="compositionally biased region" description="Acidic residues" evidence="1">
    <location>
        <begin position="271"/>
        <end position="302"/>
    </location>
</feature>
<feature type="compositionally biased region" description="Polar residues" evidence="1">
    <location>
        <begin position="170"/>
        <end position="180"/>
    </location>
</feature>
<comment type="caution">
    <text evidence="2">The sequence shown here is derived from an EMBL/GenBank/DDBJ whole genome shotgun (WGS) entry which is preliminary data.</text>
</comment>
<evidence type="ECO:0000313" key="2">
    <source>
        <dbReference type="EMBL" id="GBG33456.1"/>
    </source>
</evidence>
<accession>A0A2R5GRE6</accession>
<feature type="region of interest" description="Disordered" evidence="1">
    <location>
        <begin position="370"/>
        <end position="404"/>
    </location>
</feature>
<dbReference type="Proteomes" id="UP000241890">
    <property type="component" value="Unassembled WGS sequence"/>
</dbReference>
<keyword evidence="3" id="KW-1185">Reference proteome</keyword>